<sequence length="821" mass="90542">MSVSIPQRTRGLTLCLFTALTPLSAVPAVAQDLVLEEVIVTARKRVESLQETPVAVTALGAAALRDAGVRNLADLNQVVPNIEVAAGNGNAGIANVYIRGVGQRNSGANIDSGVGIYIDGMYLGRPDGALLDLNDIQSVQVLRGPQGTLFGKNTTGGALVFTTNPPNDEFEASIGGRVGNYDRLDADLMVNVPITGSLFTRLSMASRSRDGYMDNLFDGKAYNDEDRQNVIWRTRWLVSEDFTLDLNLNWARTDQTARPQKCRNVEGYDGWQEELFNLLAITPSTGRTLEDYCVDAEQAGGGDPYKIISDLGGTYEVENRGASLTAEWALGEDITLKSISGWRYTEAEQNDELDNTGIPFLHRTNSVHPFSTPAETDQYSQEFQLTGAAFDDRLQYVAGLYWFQEKTDNRRSVSILGPFDPAIADTFFTSSTANLKIAENDALAVFSQLEWEFNDHWRATVGVRYTEEDREFTREQYLPDPATLDANGAPAIPLGGGLYIVNRPDFVFNPNFDFVLESAPTGKVSNNDVTPMASIQYLLGENSYIDQGSLYLTYSEGFLSGGLSEAPSGDLEEFQPEEVENWEFGFKLDLLDRRLRVNGAIFNMDYTNRQLTTLVINPNSGSPAPATINAAESTIRGIELETTWLATENWLISFNATINDGQIDAFDDVQLTLVADPVVAPGCTRTSLTIIEVDECPNDRSDENLPRLPEETYMLAAQYNWESAIGLIQPRLQANWKFDIDYCFDSASCRSGLWLEDKQFDLNARIGWVSPQGKWEGALYGTNLTDEDYTIGGTALVESSGFGGYVPAAPRMYGLELQYNF</sequence>
<accession>A0A4R5LUL4</accession>
<keyword evidence="4" id="KW-0410">Iron transport</keyword>
<evidence type="ECO:0000256" key="6">
    <source>
        <dbReference type="ARBA" id="ARBA00023004"/>
    </source>
</evidence>
<dbReference type="Proteomes" id="UP000295554">
    <property type="component" value="Unassembled WGS sequence"/>
</dbReference>
<protein>
    <submittedName>
        <fullName evidence="16">TonB-dependent receptor</fullName>
    </submittedName>
</protein>
<evidence type="ECO:0000256" key="12">
    <source>
        <dbReference type="RuleBase" id="RU003357"/>
    </source>
</evidence>
<feature type="signal peptide" evidence="13">
    <location>
        <begin position="1"/>
        <end position="30"/>
    </location>
</feature>
<keyword evidence="13" id="KW-0732">Signal</keyword>
<name>A0A4R5LUL4_9GAMM</name>
<keyword evidence="16" id="KW-0675">Receptor</keyword>
<dbReference type="RefSeq" id="WP_133209169.1">
    <property type="nucleotide sequence ID" value="NZ_SMSE01000001.1"/>
</dbReference>
<keyword evidence="9 11" id="KW-0472">Membrane</keyword>
<keyword evidence="17" id="KW-1185">Reference proteome</keyword>
<keyword evidence="8 12" id="KW-0798">TonB box</keyword>
<dbReference type="Pfam" id="PF00593">
    <property type="entry name" value="TonB_dep_Rec_b-barrel"/>
    <property type="match status" value="1"/>
</dbReference>
<dbReference type="InterPro" id="IPR012910">
    <property type="entry name" value="Plug_dom"/>
</dbReference>
<organism evidence="16 17">
    <name type="scientific">Seongchinamella unica</name>
    <dbReference type="NCBI Taxonomy" id="2547392"/>
    <lineage>
        <taxon>Bacteria</taxon>
        <taxon>Pseudomonadati</taxon>
        <taxon>Pseudomonadota</taxon>
        <taxon>Gammaproteobacteria</taxon>
        <taxon>Cellvibrionales</taxon>
        <taxon>Halieaceae</taxon>
        <taxon>Seongchinamella</taxon>
    </lineage>
</organism>
<evidence type="ECO:0000256" key="8">
    <source>
        <dbReference type="ARBA" id="ARBA00023077"/>
    </source>
</evidence>
<feature type="chain" id="PRO_5020907840" evidence="13">
    <location>
        <begin position="31"/>
        <end position="821"/>
    </location>
</feature>
<dbReference type="Gene3D" id="2.40.170.20">
    <property type="entry name" value="TonB-dependent receptor, beta-barrel domain"/>
    <property type="match status" value="1"/>
</dbReference>
<evidence type="ECO:0000256" key="2">
    <source>
        <dbReference type="ARBA" id="ARBA00022448"/>
    </source>
</evidence>
<dbReference type="InterPro" id="IPR039426">
    <property type="entry name" value="TonB-dep_rcpt-like"/>
</dbReference>
<dbReference type="InterPro" id="IPR000531">
    <property type="entry name" value="Beta-barrel_TonB"/>
</dbReference>
<dbReference type="PROSITE" id="PS52016">
    <property type="entry name" value="TONB_DEPENDENT_REC_3"/>
    <property type="match status" value="1"/>
</dbReference>
<evidence type="ECO:0000313" key="16">
    <source>
        <dbReference type="EMBL" id="TDG15007.1"/>
    </source>
</evidence>
<comment type="subcellular location">
    <subcellularLocation>
        <location evidence="1 11">Cell outer membrane</location>
        <topology evidence="1 11">Multi-pass membrane protein</topology>
    </subcellularLocation>
</comment>
<dbReference type="EMBL" id="SMSE01000001">
    <property type="protein sequence ID" value="TDG15007.1"/>
    <property type="molecule type" value="Genomic_DNA"/>
</dbReference>
<proteinExistence type="inferred from homology"/>
<evidence type="ECO:0000256" key="5">
    <source>
        <dbReference type="ARBA" id="ARBA00022692"/>
    </source>
</evidence>
<keyword evidence="10 11" id="KW-0998">Cell outer membrane</keyword>
<comment type="caution">
    <text evidence="16">The sequence shown here is derived from an EMBL/GenBank/DDBJ whole genome shotgun (WGS) entry which is preliminary data.</text>
</comment>
<evidence type="ECO:0000256" key="4">
    <source>
        <dbReference type="ARBA" id="ARBA00022496"/>
    </source>
</evidence>
<evidence type="ECO:0000256" key="7">
    <source>
        <dbReference type="ARBA" id="ARBA00023065"/>
    </source>
</evidence>
<keyword evidence="2 11" id="KW-0813">Transport</keyword>
<gene>
    <name evidence="16" type="ORF">E2F43_01840</name>
</gene>
<dbReference type="InterPro" id="IPR036942">
    <property type="entry name" value="Beta-barrel_TonB_sf"/>
</dbReference>
<evidence type="ECO:0000256" key="11">
    <source>
        <dbReference type="PROSITE-ProRule" id="PRU01360"/>
    </source>
</evidence>
<dbReference type="PANTHER" id="PTHR32552">
    <property type="entry name" value="FERRICHROME IRON RECEPTOR-RELATED"/>
    <property type="match status" value="1"/>
</dbReference>
<dbReference type="AlphaFoldDB" id="A0A4R5LUL4"/>
<dbReference type="Pfam" id="PF07715">
    <property type="entry name" value="Plug"/>
    <property type="match status" value="1"/>
</dbReference>
<evidence type="ECO:0000256" key="3">
    <source>
        <dbReference type="ARBA" id="ARBA00022452"/>
    </source>
</evidence>
<reference evidence="16 17" key="1">
    <citation type="submission" date="2019-03" db="EMBL/GenBank/DDBJ databases">
        <title>Seongchinamella monodicae gen. nov., sp. nov., a novel member of the Gammaproteobacteria isolated from a tidal mudflat of beach.</title>
        <authorList>
            <person name="Yang H.G."/>
            <person name="Kang J.W."/>
            <person name="Lee S.D."/>
        </authorList>
    </citation>
    <scope>NUCLEOTIDE SEQUENCE [LARGE SCALE GENOMIC DNA]</scope>
    <source>
        <strain evidence="16 17">GH4-78</strain>
    </source>
</reference>
<dbReference type="GO" id="GO:0006826">
    <property type="term" value="P:iron ion transport"/>
    <property type="evidence" value="ECO:0007669"/>
    <property type="project" value="UniProtKB-KW"/>
</dbReference>
<feature type="domain" description="TonB-dependent receptor plug" evidence="15">
    <location>
        <begin position="49"/>
        <end position="158"/>
    </location>
</feature>
<dbReference type="GO" id="GO:0009279">
    <property type="term" value="C:cell outer membrane"/>
    <property type="evidence" value="ECO:0007669"/>
    <property type="project" value="UniProtKB-SubCell"/>
</dbReference>
<dbReference type="OrthoDB" id="7051185at2"/>
<evidence type="ECO:0000256" key="1">
    <source>
        <dbReference type="ARBA" id="ARBA00004571"/>
    </source>
</evidence>
<evidence type="ECO:0000259" key="15">
    <source>
        <dbReference type="Pfam" id="PF07715"/>
    </source>
</evidence>
<feature type="domain" description="TonB-dependent receptor-like beta-barrel" evidence="14">
    <location>
        <begin position="307"/>
        <end position="736"/>
    </location>
</feature>
<evidence type="ECO:0000256" key="9">
    <source>
        <dbReference type="ARBA" id="ARBA00023136"/>
    </source>
</evidence>
<keyword evidence="3 11" id="KW-1134">Transmembrane beta strand</keyword>
<evidence type="ECO:0000256" key="13">
    <source>
        <dbReference type="SAM" id="SignalP"/>
    </source>
</evidence>
<evidence type="ECO:0000313" key="17">
    <source>
        <dbReference type="Proteomes" id="UP000295554"/>
    </source>
</evidence>
<keyword evidence="7" id="KW-0406">Ion transport</keyword>
<keyword evidence="5 11" id="KW-0812">Transmembrane</keyword>
<evidence type="ECO:0000256" key="10">
    <source>
        <dbReference type="ARBA" id="ARBA00023237"/>
    </source>
</evidence>
<evidence type="ECO:0000259" key="14">
    <source>
        <dbReference type="Pfam" id="PF00593"/>
    </source>
</evidence>
<keyword evidence="6" id="KW-0408">Iron</keyword>
<dbReference type="PANTHER" id="PTHR32552:SF81">
    <property type="entry name" value="TONB-DEPENDENT OUTER MEMBRANE RECEPTOR"/>
    <property type="match status" value="1"/>
</dbReference>
<comment type="similarity">
    <text evidence="11 12">Belongs to the TonB-dependent receptor family.</text>
</comment>
<dbReference type="SUPFAM" id="SSF56935">
    <property type="entry name" value="Porins"/>
    <property type="match status" value="1"/>
</dbReference>